<protein>
    <recommendedName>
        <fullName evidence="6">FAD-binding domain-containing protein</fullName>
    </recommendedName>
</protein>
<name>A0A8H5CVX5_9AGAR</name>
<keyword evidence="2" id="KW-0285">Flavoprotein</keyword>
<keyword evidence="5" id="KW-0503">Monooxygenase</keyword>
<accession>A0A8H5CVX5</accession>
<evidence type="ECO:0000313" key="7">
    <source>
        <dbReference type="EMBL" id="KAF5347647.1"/>
    </source>
</evidence>
<keyword evidence="8" id="KW-1185">Reference proteome</keyword>
<dbReference type="GO" id="GO:0004497">
    <property type="term" value="F:monooxygenase activity"/>
    <property type="evidence" value="ECO:0007669"/>
    <property type="project" value="UniProtKB-KW"/>
</dbReference>
<sequence length="464" mass="50606">MKIIIVGGGIGGIAAYHSLIKYLAPTTFVQLYEAYSPSACRNSVLGGAITLGPNGQRAIASITPAAITYIRDRGFQFSTMSVRNDSGNVLAELPFGSPERYGYPSVMVPRAVVYESLMLESNTRAHANASIHWNKRIERVWETEEAVHVEFEDGSVECCDLLIGADGTNSKVRNALFGEEYATQYEGMTGFCGMVPLEDLSLSAQDSLRRQTSASMTLGCDGHLGLSLSSPASSSNPSLSWFTSIELPAPPMADAEPHELKAVLLEQYKYWKSPVDSPESNLIAEVMSVSCSSTKKNSFLVLPRWYTPPLPHMTSLHGLTTSGCGDRDKTTGKGRIVLVGDAAHAMPPDAAQGVSLAVEDALTLALVLKHHISASKNETESISNAARSYEDIRLTRVNKIFAGAKARQNRKKRVTPIQQWIRAKMIWMASFIPEWFMNDEIFAYSVESQVASHFGIVVEELCAS</sequence>
<evidence type="ECO:0000313" key="8">
    <source>
        <dbReference type="Proteomes" id="UP000518752"/>
    </source>
</evidence>
<proteinExistence type="inferred from homology"/>
<dbReference type="EMBL" id="JAACJN010000333">
    <property type="protein sequence ID" value="KAF5347647.1"/>
    <property type="molecule type" value="Genomic_DNA"/>
</dbReference>
<evidence type="ECO:0000256" key="5">
    <source>
        <dbReference type="ARBA" id="ARBA00023033"/>
    </source>
</evidence>
<dbReference type="AlphaFoldDB" id="A0A8H5CVX5"/>
<dbReference type="InterPro" id="IPR002938">
    <property type="entry name" value="FAD-bd"/>
</dbReference>
<dbReference type="OrthoDB" id="47494at2759"/>
<evidence type="ECO:0000256" key="3">
    <source>
        <dbReference type="ARBA" id="ARBA00022827"/>
    </source>
</evidence>
<evidence type="ECO:0000256" key="1">
    <source>
        <dbReference type="ARBA" id="ARBA00007992"/>
    </source>
</evidence>
<dbReference type="Pfam" id="PF01494">
    <property type="entry name" value="FAD_binding_3"/>
    <property type="match status" value="1"/>
</dbReference>
<reference evidence="7 8" key="1">
    <citation type="journal article" date="2020" name="ISME J.">
        <title>Uncovering the hidden diversity of litter-decomposition mechanisms in mushroom-forming fungi.</title>
        <authorList>
            <person name="Floudas D."/>
            <person name="Bentzer J."/>
            <person name="Ahren D."/>
            <person name="Johansson T."/>
            <person name="Persson P."/>
            <person name="Tunlid A."/>
        </authorList>
    </citation>
    <scope>NUCLEOTIDE SEQUENCE [LARGE SCALE GENOMIC DNA]</scope>
    <source>
        <strain evidence="7 8">CBS 406.79</strain>
    </source>
</reference>
<dbReference type="PRINTS" id="PR00420">
    <property type="entry name" value="RNGMNOXGNASE"/>
</dbReference>
<dbReference type="PANTHER" id="PTHR13789:SF309">
    <property type="entry name" value="PUTATIVE (AFU_ORTHOLOGUE AFUA_6G14510)-RELATED"/>
    <property type="match status" value="1"/>
</dbReference>
<dbReference type="InterPro" id="IPR036188">
    <property type="entry name" value="FAD/NAD-bd_sf"/>
</dbReference>
<comment type="caution">
    <text evidence="7">The sequence shown here is derived from an EMBL/GenBank/DDBJ whole genome shotgun (WGS) entry which is preliminary data.</text>
</comment>
<organism evidence="7 8">
    <name type="scientific">Collybiopsis confluens</name>
    <dbReference type="NCBI Taxonomy" id="2823264"/>
    <lineage>
        <taxon>Eukaryota</taxon>
        <taxon>Fungi</taxon>
        <taxon>Dikarya</taxon>
        <taxon>Basidiomycota</taxon>
        <taxon>Agaricomycotina</taxon>
        <taxon>Agaricomycetes</taxon>
        <taxon>Agaricomycetidae</taxon>
        <taxon>Agaricales</taxon>
        <taxon>Marasmiineae</taxon>
        <taxon>Omphalotaceae</taxon>
        <taxon>Collybiopsis</taxon>
    </lineage>
</organism>
<evidence type="ECO:0000256" key="4">
    <source>
        <dbReference type="ARBA" id="ARBA00023002"/>
    </source>
</evidence>
<dbReference type="InterPro" id="IPR050493">
    <property type="entry name" value="FAD-dep_Monooxygenase_BioMet"/>
</dbReference>
<keyword evidence="3" id="KW-0274">FAD</keyword>
<gene>
    <name evidence="7" type="ORF">D9757_013354</name>
</gene>
<keyword evidence="4" id="KW-0560">Oxidoreductase</keyword>
<dbReference type="PANTHER" id="PTHR13789">
    <property type="entry name" value="MONOOXYGENASE"/>
    <property type="match status" value="1"/>
</dbReference>
<evidence type="ECO:0000259" key="6">
    <source>
        <dbReference type="Pfam" id="PF01494"/>
    </source>
</evidence>
<comment type="similarity">
    <text evidence="1">Belongs to the paxM FAD-dependent monooxygenase family.</text>
</comment>
<dbReference type="Proteomes" id="UP000518752">
    <property type="component" value="Unassembled WGS sequence"/>
</dbReference>
<dbReference type="GO" id="GO:0071949">
    <property type="term" value="F:FAD binding"/>
    <property type="evidence" value="ECO:0007669"/>
    <property type="project" value="InterPro"/>
</dbReference>
<dbReference type="Gene3D" id="3.50.50.60">
    <property type="entry name" value="FAD/NAD(P)-binding domain"/>
    <property type="match status" value="1"/>
</dbReference>
<feature type="domain" description="FAD-binding" evidence="6">
    <location>
        <begin position="332"/>
        <end position="374"/>
    </location>
</feature>
<dbReference type="SUPFAM" id="SSF51905">
    <property type="entry name" value="FAD/NAD(P)-binding domain"/>
    <property type="match status" value="1"/>
</dbReference>
<evidence type="ECO:0000256" key="2">
    <source>
        <dbReference type="ARBA" id="ARBA00022630"/>
    </source>
</evidence>